<feature type="domain" description="UspA" evidence="2">
    <location>
        <begin position="4"/>
        <end position="132"/>
    </location>
</feature>
<dbReference type="PANTHER" id="PTHR46268">
    <property type="entry name" value="STRESS RESPONSE PROTEIN NHAX"/>
    <property type="match status" value="1"/>
</dbReference>
<evidence type="ECO:0000313" key="3">
    <source>
        <dbReference type="EMBL" id="MCJ8499502.1"/>
    </source>
</evidence>
<dbReference type="RefSeq" id="WP_246902854.1">
    <property type="nucleotide sequence ID" value="NZ_JALJRB010000002.1"/>
</dbReference>
<name>A0AA41QYR7_9BACT</name>
<dbReference type="Proteomes" id="UP001165427">
    <property type="component" value="Unassembled WGS sequence"/>
</dbReference>
<evidence type="ECO:0000259" key="2">
    <source>
        <dbReference type="Pfam" id="PF00582"/>
    </source>
</evidence>
<accession>A0AA41QYR7</accession>
<organism evidence="3 4">
    <name type="scientific">Desulfatitalea alkaliphila</name>
    <dbReference type="NCBI Taxonomy" id="2929485"/>
    <lineage>
        <taxon>Bacteria</taxon>
        <taxon>Pseudomonadati</taxon>
        <taxon>Thermodesulfobacteriota</taxon>
        <taxon>Desulfobacteria</taxon>
        <taxon>Desulfobacterales</taxon>
        <taxon>Desulfosarcinaceae</taxon>
        <taxon>Desulfatitalea</taxon>
    </lineage>
</organism>
<dbReference type="Gene3D" id="3.40.50.620">
    <property type="entry name" value="HUPs"/>
    <property type="match status" value="1"/>
</dbReference>
<comment type="similarity">
    <text evidence="1">Belongs to the universal stress protein A family.</text>
</comment>
<sequence>MMIKFMVGYNDSPASQRALLLAAKAARGSADAVVYVVASLETGSENAMADTAYLDEKLQSAKDYLKKEKVACEIHLLNRGLGPGEDLVKFATENDVAHIFLGIEKKSRTKKIFLGSTAQFVILRGPCPVTTTK</sequence>
<dbReference type="CDD" id="cd00293">
    <property type="entry name" value="USP-like"/>
    <property type="match status" value="1"/>
</dbReference>
<gene>
    <name evidence="3" type="ORF">MRX98_02860</name>
</gene>
<dbReference type="EMBL" id="JALJRB010000002">
    <property type="protein sequence ID" value="MCJ8499502.1"/>
    <property type="molecule type" value="Genomic_DNA"/>
</dbReference>
<reference evidence="3" key="1">
    <citation type="submission" date="2022-04" db="EMBL/GenBank/DDBJ databases">
        <title>Desulfatitalea alkaliphila sp. nov., a novel anaerobic sulfate-reducing bacterium isolated from terrestrial mud volcano, Taman Peninsula, Russia.</title>
        <authorList>
            <person name="Khomyakova M.A."/>
            <person name="Merkel A.Y."/>
            <person name="Slobodkin A.I."/>
        </authorList>
    </citation>
    <scope>NUCLEOTIDE SEQUENCE</scope>
    <source>
        <strain evidence="3">M08but</strain>
    </source>
</reference>
<comment type="caution">
    <text evidence="3">The sequence shown here is derived from an EMBL/GenBank/DDBJ whole genome shotgun (WGS) entry which is preliminary data.</text>
</comment>
<proteinExistence type="inferred from homology"/>
<dbReference type="InterPro" id="IPR006016">
    <property type="entry name" value="UspA"/>
</dbReference>
<dbReference type="SUPFAM" id="SSF52402">
    <property type="entry name" value="Adenine nucleotide alpha hydrolases-like"/>
    <property type="match status" value="1"/>
</dbReference>
<evidence type="ECO:0000256" key="1">
    <source>
        <dbReference type="ARBA" id="ARBA00008791"/>
    </source>
</evidence>
<dbReference type="PANTHER" id="PTHR46268:SF6">
    <property type="entry name" value="UNIVERSAL STRESS PROTEIN UP12"/>
    <property type="match status" value="1"/>
</dbReference>
<dbReference type="Pfam" id="PF00582">
    <property type="entry name" value="Usp"/>
    <property type="match status" value="1"/>
</dbReference>
<dbReference type="InterPro" id="IPR014729">
    <property type="entry name" value="Rossmann-like_a/b/a_fold"/>
</dbReference>
<evidence type="ECO:0000313" key="4">
    <source>
        <dbReference type="Proteomes" id="UP001165427"/>
    </source>
</evidence>
<keyword evidence="4" id="KW-1185">Reference proteome</keyword>
<protein>
    <submittedName>
        <fullName evidence="3">Universal stress protein</fullName>
    </submittedName>
</protein>
<dbReference type="AlphaFoldDB" id="A0AA41QYR7"/>